<proteinExistence type="inferred from homology"/>
<evidence type="ECO:0000256" key="5">
    <source>
        <dbReference type="ARBA" id="ARBA00022692"/>
    </source>
</evidence>
<keyword evidence="3" id="KW-0813">Transport</keyword>
<feature type="transmembrane region" description="Helical" evidence="8">
    <location>
        <begin position="289"/>
        <end position="310"/>
    </location>
</feature>
<evidence type="ECO:0000256" key="1">
    <source>
        <dbReference type="ARBA" id="ARBA00004651"/>
    </source>
</evidence>
<feature type="transmembrane region" description="Helical" evidence="8">
    <location>
        <begin position="63"/>
        <end position="87"/>
    </location>
</feature>
<feature type="transmembrane region" description="Helical" evidence="8">
    <location>
        <begin position="167"/>
        <end position="187"/>
    </location>
</feature>
<dbReference type="EMBL" id="SMAK01000002">
    <property type="protein sequence ID" value="TCT12528.1"/>
    <property type="molecule type" value="Genomic_DNA"/>
</dbReference>
<gene>
    <name evidence="9" type="ORF">EDC22_102213</name>
</gene>
<keyword evidence="10" id="KW-1185">Reference proteome</keyword>
<name>A0A4R3MH78_9HYPH</name>
<evidence type="ECO:0000313" key="10">
    <source>
        <dbReference type="Proteomes" id="UP000295678"/>
    </source>
</evidence>
<dbReference type="RefSeq" id="WP_132805303.1">
    <property type="nucleotide sequence ID" value="NZ_SMAK01000002.1"/>
</dbReference>
<dbReference type="GO" id="GO:0055085">
    <property type="term" value="P:transmembrane transport"/>
    <property type="evidence" value="ECO:0007669"/>
    <property type="project" value="InterPro"/>
</dbReference>
<dbReference type="AlphaFoldDB" id="A0A4R3MH78"/>
<organism evidence="9 10">
    <name type="scientific">Tepidamorphus gemmatus</name>
    <dbReference type="NCBI Taxonomy" id="747076"/>
    <lineage>
        <taxon>Bacteria</taxon>
        <taxon>Pseudomonadati</taxon>
        <taxon>Pseudomonadota</taxon>
        <taxon>Alphaproteobacteria</taxon>
        <taxon>Hyphomicrobiales</taxon>
        <taxon>Tepidamorphaceae</taxon>
        <taxon>Tepidamorphus</taxon>
    </lineage>
</organism>
<keyword evidence="7 8" id="KW-0472">Membrane</keyword>
<dbReference type="Proteomes" id="UP000295678">
    <property type="component" value="Unassembled WGS sequence"/>
</dbReference>
<feature type="transmembrane region" description="Helical" evidence="8">
    <location>
        <begin position="32"/>
        <end position="51"/>
    </location>
</feature>
<reference evidence="9 10" key="1">
    <citation type="submission" date="2019-03" db="EMBL/GenBank/DDBJ databases">
        <title>Genomic Encyclopedia of Type Strains, Phase IV (KMG-IV): sequencing the most valuable type-strain genomes for metagenomic binning, comparative biology and taxonomic classification.</title>
        <authorList>
            <person name="Goeker M."/>
        </authorList>
    </citation>
    <scope>NUCLEOTIDE SEQUENCE [LARGE SCALE GENOMIC DNA]</scope>
    <source>
        <strain evidence="9 10">DSM 19345</strain>
    </source>
</reference>
<evidence type="ECO:0000256" key="3">
    <source>
        <dbReference type="ARBA" id="ARBA00022448"/>
    </source>
</evidence>
<feature type="transmembrane region" description="Helical" evidence="8">
    <location>
        <begin position="256"/>
        <end position="277"/>
    </location>
</feature>
<comment type="caution">
    <text evidence="9">The sequence shown here is derived from an EMBL/GenBank/DDBJ whole genome shotgun (WGS) entry which is preliminary data.</text>
</comment>
<comment type="similarity">
    <text evidence="2">Belongs to the auxin efflux carrier (TC 2.A.69) family.</text>
</comment>
<keyword evidence="6 8" id="KW-1133">Transmembrane helix</keyword>
<dbReference type="Pfam" id="PF03547">
    <property type="entry name" value="Mem_trans"/>
    <property type="match status" value="1"/>
</dbReference>
<dbReference type="GO" id="GO:0005886">
    <property type="term" value="C:plasma membrane"/>
    <property type="evidence" value="ECO:0007669"/>
    <property type="project" value="UniProtKB-SubCell"/>
</dbReference>
<feature type="transmembrane region" description="Helical" evidence="8">
    <location>
        <begin position="230"/>
        <end position="250"/>
    </location>
</feature>
<evidence type="ECO:0000256" key="7">
    <source>
        <dbReference type="ARBA" id="ARBA00023136"/>
    </source>
</evidence>
<evidence type="ECO:0008006" key="11">
    <source>
        <dbReference type="Google" id="ProtNLM"/>
    </source>
</evidence>
<dbReference type="InterPro" id="IPR004776">
    <property type="entry name" value="Mem_transp_PIN-like"/>
</dbReference>
<feature type="transmembrane region" description="Helical" evidence="8">
    <location>
        <begin position="199"/>
        <end position="218"/>
    </location>
</feature>
<evidence type="ECO:0000256" key="4">
    <source>
        <dbReference type="ARBA" id="ARBA00022475"/>
    </source>
</evidence>
<dbReference type="PANTHER" id="PTHR36838:SF3">
    <property type="entry name" value="TRANSPORTER AUXIN EFFLUX CARRIER EC FAMILY"/>
    <property type="match status" value="1"/>
</dbReference>
<dbReference type="PANTHER" id="PTHR36838">
    <property type="entry name" value="AUXIN EFFLUX CARRIER FAMILY PROTEIN"/>
    <property type="match status" value="1"/>
</dbReference>
<evidence type="ECO:0000256" key="8">
    <source>
        <dbReference type="SAM" id="Phobius"/>
    </source>
</evidence>
<protein>
    <recommendedName>
        <fullName evidence="11">Malonate transporter</fullName>
    </recommendedName>
</protein>
<feature type="transmembrane region" description="Helical" evidence="8">
    <location>
        <begin position="99"/>
        <end position="119"/>
    </location>
</feature>
<evidence type="ECO:0000256" key="2">
    <source>
        <dbReference type="ARBA" id="ARBA00010145"/>
    </source>
</evidence>
<feature type="transmembrane region" description="Helical" evidence="8">
    <location>
        <begin position="6"/>
        <end position="25"/>
    </location>
</feature>
<dbReference type="InterPro" id="IPR038770">
    <property type="entry name" value="Na+/solute_symporter_sf"/>
</dbReference>
<feature type="transmembrane region" description="Helical" evidence="8">
    <location>
        <begin position="125"/>
        <end position="146"/>
    </location>
</feature>
<keyword evidence="4" id="KW-1003">Cell membrane</keyword>
<keyword evidence="5 8" id="KW-0812">Transmembrane</keyword>
<dbReference type="OrthoDB" id="7329340at2"/>
<sequence length="320" mass="34862">MQQVLTLSMPFFGLIFLGYVGGKLVRHPQDGLAWLNTFIVYFALPALFFQLLSETPFEQLAQWSFVLTTTFATYCMFTLAFLIGFVVTRGNIRESTVQALIGSYSNIGYMGPGLTLAALGPAATVPTALIFCFDNAMLFTLVPLLMALGRNDQVNGVQMALGIVKRVLLHPFILATIAGVLAAYFEFRPPEAVDRLLTYLRSAAAPCALFAMGVTVALRPIKRVPAELPALILIKLILHPALVLVLLSFVGAFDPVWVYTAILMSALPPALNVFVLAQQYQTYVERASSSILIGTVVSIFTLTSVLYLISNALVPSDLFP</sequence>
<evidence type="ECO:0000256" key="6">
    <source>
        <dbReference type="ARBA" id="ARBA00022989"/>
    </source>
</evidence>
<evidence type="ECO:0000313" key="9">
    <source>
        <dbReference type="EMBL" id="TCT12528.1"/>
    </source>
</evidence>
<comment type="subcellular location">
    <subcellularLocation>
        <location evidence="1">Cell membrane</location>
        <topology evidence="1">Multi-pass membrane protein</topology>
    </subcellularLocation>
</comment>
<dbReference type="Gene3D" id="1.20.1530.20">
    <property type="match status" value="1"/>
</dbReference>
<accession>A0A4R3MH78</accession>